<gene>
    <name evidence="2" type="ORF">MHI_LOCUS722868</name>
</gene>
<keyword evidence="3" id="KW-1185">Reference proteome</keyword>
<feature type="non-terminal residue" evidence="2">
    <location>
        <position position="1"/>
    </location>
</feature>
<dbReference type="EMBL" id="CAJDYZ010009982">
    <property type="protein sequence ID" value="CAD1477356.1"/>
    <property type="molecule type" value="Genomic_DNA"/>
</dbReference>
<proteinExistence type="predicted"/>
<dbReference type="Proteomes" id="UP000752696">
    <property type="component" value="Unassembled WGS sequence"/>
</dbReference>
<reference evidence="2" key="1">
    <citation type="submission" date="2020-07" db="EMBL/GenBank/DDBJ databases">
        <authorList>
            <person name="Nazaruddin N."/>
        </authorList>
    </citation>
    <scope>NUCLEOTIDE SEQUENCE</scope>
</reference>
<sequence length="171" mass="19065">NVHFCNSPFFNIASSSQRHKYEAIKTVIRRSPWRFDITISPSSPLLFHPFLSDYLTLKCYFATSGAKGRNKKGRVARERRRRAVNSETRNPPLPLLSPGPQSQPENTRIGEHPTAKDYRESCGFRQGDEVGVKPARLPAAAVAPNTVVQLLHPATFHSPAFDSPSPPMLTT</sequence>
<evidence type="ECO:0000313" key="3">
    <source>
        <dbReference type="Proteomes" id="UP000752696"/>
    </source>
</evidence>
<organism evidence="2 3">
    <name type="scientific">Heterotrigona itama</name>
    <dbReference type="NCBI Taxonomy" id="395501"/>
    <lineage>
        <taxon>Eukaryota</taxon>
        <taxon>Metazoa</taxon>
        <taxon>Ecdysozoa</taxon>
        <taxon>Arthropoda</taxon>
        <taxon>Hexapoda</taxon>
        <taxon>Insecta</taxon>
        <taxon>Pterygota</taxon>
        <taxon>Neoptera</taxon>
        <taxon>Endopterygota</taxon>
        <taxon>Hymenoptera</taxon>
        <taxon>Apocrita</taxon>
        <taxon>Aculeata</taxon>
        <taxon>Apoidea</taxon>
        <taxon>Anthophila</taxon>
        <taxon>Apidae</taxon>
        <taxon>Heterotrigona</taxon>
    </lineage>
</organism>
<accession>A0A6V7HBJ0</accession>
<comment type="caution">
    <text evidence="2">The sequence shown here is derived from an EMBL/GenBank/DDBJ whole genome shotgun (WGS) entry which is preliminary data.</text>
</comment>
<name>A0A6V7HBJ0_9HYME</name>
<protein>
    <submittedName>
        <fullName evidence="2">Uncharacterized protein</fullName>
    </submittedName>
</protein>
<evidence type="ECO:0000256" key="1">
    <source>
        <dbReference type="SAM" id="MobiDB-lite"/>
    </source>
</evidence>
<dbReference type="AlphaFoldDB" id="A0A6V7HBJ0"/>
<feature type="region of interest" description="Disordered" evidence="1">
    <location>
        <begin position="69"/>
        <end position="113"/>
    </location>
</feature>
<feature type="compositionally biased region" description="Basic residues" evidence="1">
    <location>
        <begin position="69"/>
        <end position="83"/>
    </location>
</feature>
<evidence type="ECO:0000313" key="2">
    <source>
        <dbReference type="EMBL" id="CAD1477356.1"/>
    </source>
</evidence>